<dbReference type="RefSeq" id="WP_012469933.1">
    <property type="nucleotide sequence ID" value="NC_010814.1"/>
</dbReference>
<dbReference type="SUPFAM" id="SSF141371">
    <property type="entry name" value="PilZ domain-like"/>
    <property type="match status" value="1"/>
</dbReference>
<dbReference type="eggNOG" id="COG3706">
    <property type="taxonomic scope" value="Bacteria"/>
</dbReference>
<dbReference type="EMBL" id="CP001089">
    <property type="protein sequence ID" value="ACD95594.1"/>
    <property type="molecule type" value="Genomic_DNA"/>
</dbReference>
<proteinExistence type="predicted"/>
<protein>
    <submittedName>
        <fullName evidence="2">Type IV pilus assembly PilZ</fullName>
    </submittedName>
</protein>
<dbReference type="HOGENOM" id="CLU_102163_0_0_7"/>
<dbReference type="Proteomes" id="UP000002420">
    <property type="component" value="Chromosome"/>
</dbReference>
<dbReference type="STRING" id="398767.Glov_1878"/>
<dbReference type="KEGG" id="glo:Glov_1878"/>
<sequence>MNITYYDKVIRGTEHEDGLVIIQFLKGMVGQTFSFLNYYKEIPVSYDARLISVENDMAEFEIHEYQAKVITIEKKALIRAHEKSPVPDDLVGEVFYVNTARRKVILTRFHYAKIRSDLRRFVRVCLDDRRADVDIYLENDIIPASVRDISLGGVALRVTDPAGIEPGMEVNLILKLVTPDDASPHEIGVACTVTRLLGGAPDCTCILEFHPDRHSQQALAYYINQRQVEIIRELKELAS</sequence>
<organism evidence="2 3">
    <name type="scientific">Trichlorobacter lovleyi (strain ATCC BAA-1151 / DSM 17278 / SZ)</name>
    <name type="common">Geobacter lovleyi</name>
    <dbReference type="NCBI Taxonomy" id="398767"/>
    <lineage>
        <taxon>Bacteria</taxon>
        <taxon>Pseudomonadati</taxon>
        <taxon>Thermodesulfobacteriota</taxon>
        <taxon>Desulfuromonadia</taxon>
        <taxon>Geobacterales</taxon>
        <taxon>Geobacteraceae</taxon>
        <taxon>Trichlorobacter</taxon>
    </lineage>
</organism>
<name>B3E1U4_TRIL1</name>
<gene>
    <name evidence="2" type="ordered locus">Glov_1878</name>
</gene>
<dbReference type="AlphaFoldDB" id="B3E1U4"/>
<feature type="domain" description="PilZ" evidence="1">
    <location>
        <begin position="118"/>
        <end position="223"/>
    </location>
</feature>
<evidence type="ECO:0000313" key="3">
    <source>
        <dbReference type="Proteomes" id="UP000002420"/>
    </source>
</evidence>
<accession>B3E1U4</accession>
<evidence type="ECO:0000313" key="2">
    <source>
        <dbReference type="EMBL" id="ACD95594.1"/>
    </source>
</evidence>
<evidence type="ECO:0000259" key="1">
    <source>
        <dbReference type="Pfam" id="PF07238"/>
    </source>
</evidence>
<keyword evidence="3" id="KW-1185">Reference proteome</keyword>
<reference evidence="2 3" key="1">
    <citation type="submission" date="2008-05" db="EMBL/GenBank/DDBJ databases">
        <title>Complete sequence of chromosome of Geobacter lovleyi SZ.</title>
        <authorList>
            <consortium name="US DOE Joint Genome Institute"/>
            <person name="Lucas S."/>
            <person name="Copeland A."/>
            <person name="Lapidus A."/>
            <person name="Glavina del Rio T."/>
            <person name="Dalin E."/>
            <person name="Tice H."/>
            <person name="Bruce D."/>
            <person name="Goodwin L."/>
            <person name="Pitluck S."/>
            <person name="Chertkov O."/>
            <person name="Meincke L."/>
            <person name="Brettin T."/>
            <person name="Detter J.C."/>
            <person name="Han C."/>
            <person name="Tapia R."/>
            <person name="Kuske C.R."/>
            <person name="Schmutz J."/>
            <person name="Larimer F."/>
            <person name="Land M."/>
            <person name="Hauser L."/>
            <person name="Kyrpides N."/>
            <person name="Mikhailova N."/>
            <person name="Sung Y."/>
            <person name="Fletcher K.E."/>
            <person name="Ritalahti K.M."/>
            <person name="Loeffler F.E."/>
            <person name="Richardson P."/>
        </authorList>
    </citation>
    <scope>NUCLEOTIDE SEQUENCE [LARGE SCALE GENOMIC DNA]</scope>
    <source>
        <strain evidence="3">ATCC BAA-1151 / DSM 17278 / SZ</strain>
    </source>
</reference>
<dbReference type="Gene3D" id="2.40.10.220">
    <property type="entry name" value="predicted glycosyltransferase like domains"/>
    <property type="match status" value="1"/>
</dbReference>
<dbReference type="Pfam" id="PF07238">
    <property type="entry name" value="PilZ"/>
    <property type="match status" value="1"/>
</dbReference>
<dbReference type="InterPro" id="IPR009875">
    <property type="entry name" value="PilZ_domain"/>
</dbReference>
<dbReference type="GO" id="GO:0035438">
    <property type="term" value="F:cyclic-di-GMP binding"/>
    <property type="evidence" value="ECO:0007669"/>
    <property type="project" value="InterPro"/>
</dbReference>